<evidence type="ECO:0000313" key="1">
    <source>
        <dbReference type="EMBL" id="OAE23047.1"/>
    </source>
</evidence>
<gene>
    <name evidence="1" type="ORF">AXG93_3571s1100</name>
</gene>
<keyword evidence="2" id="KW-1185">Reference proteome</keyword>
<dbReference type="Proteomes" id="UP000077202">
    <property type="component" value="Unassembled WGS sequence"/>
</dbReference>
<dbReference type="AlphaFoldDB" id="A0A176VQX3"/>
<name>A0A176VQX3_MARPO</name>
<dbReference type="EMBL" id="LVLJ01002955">
    <property type="protein sequence ID" value="OAE23047.1"/>
    <property type="molecule type" value="Genomic_DNA"/>
</dbReference>
<organism evidence="1 2">
    <name type="scientific">Marchantia polymorpha subsp. ruderalis</name>
    <dbReference type="NCBI Taxonomy" id="1480154"/>
    <lineage>
        <taxon>Eukaryota</taxon>
        <taxon>Viridiplantae</taxon>
        <taxon>Streptophyta</taxon>
        <taxon>Embryophyta</taxon>
        <taxon>Marchantiophyta</taxon>
        <taxon>Marchantiopsida</taxon>
        <taxon>Marchantiidae</taxon>
        <taxon>Marchantiales</taxon>
        <taxon>Marchantiaceae</taxon>
        <taxon>Marchantia</taxon>
    </lineage>
</organism>
<protein>
    <submittedName>
        <fullName evidence="1">Uncharacterized protein</fullName>
    </submittedName>
</protein>
<evidence type="ECO:0000313" key="2">
    <source>
        <dbReference type="Proteomes" id="UP000077202"/>
    </source>
</evidence>
<proteinExistence type="predicted"/>
<reference evidence="1" key="1">
    <citation type="submission" date="2016-03" db="EMBL/GenBank/DDBJ databases">
        <title>Mechanisms controlling the formation of the plant cell surface in tip-growing cells are functionally conserved among land plants.</title>
        <authorList>
            <person name="Honkanen S."/>
            <person name="Jones V.A."/>
            <person name="Morieri G."/>
            <person name="Champion C."/>
            <person name="Hetherington A.J."/>
            <person name="Kelly S."/>
            <person name="Saint-Marcoux D."/>
            <person name="Proust H."/>
            <person name="Prescott H."/>
            <person name="Dolan L."/>
        </authorList>
    </citation>
    <scope>NUCLEOTIDE SEQUENCE [LARGE SCALE GENOMIC DNA]</scope>
    <source>
        <tissue evidence="1">Whole gametophyte</tissue>
    </source>
</reference>
<comment type="caution">
    <text evidence="1">The sequence shown here is derived from an EMBL/GenBank/DDBJ whole genome shotgun (WGS) entry which is preliminary data.</text>
</comment>
<accession>A0A176VQX3</accession>
<sequence>MPFVAGLLSAKEQRSYLDEKDIETDIRLVMRGDEGKHAKHRAVVLRGKAASAVYEDEGESERNWEALAKMGLGILELPGRHVI</sequence>